<dbReference type="Pfam" id="PF13565">
    <property type="entry name" value="HTH_32"/>
    <property type="match status" value="1"/>
</dbReference>
<comment type="caution">
    <text evidence="1">The sequence shown here is derived from an EMBL/GenBank/DDBJ whole genome shotgun (WGS) entry which is preliminary data.</text>
</comment>
<proteinExistence type="predicted"/>
<dbReference type="STRING" id="909613.UO65_4708"/>
<dbReference type="Proteomes" id="UP000019277">
    <property type="component" value="Unassembled WGS sequence"/>
</dbReference>
<gene>
    <name evidence="1" type="ORF">UO65_4708</name>
</gene>
<dbReference type="AlphaFoldDB" id="W7J1M0"/>
<dbReference type="EMBL" id="AYXG01000179">
    <property type="protein sequence ID" value="EWC59999.1"/>
    <property type="molecule type" value="Genomic_DNA"/>
</dbReference>
<reference evidence="1 2" key="1">
    <citation type="journal article" date="2014" name="Genome Announc.">
        <title>Draft Genome Sequence of the Antitrypanosomally Active Sponge-Associated Bacterium Actinokineospora sp. Strain EG49.</title>
        <authorList>
            <person name="Harjes J."/>
            <person name="Ryu T."/>
            <person name="Abdelmohsen U.R."/>
            <person name="Moitinho-Silva L."/>
            <person name="Horn H."/>
            <person name="Ravasi T."/>
            <person name="Hentschel U."/>
        </authorList>
    </citation>
    <scope>NUCLEOTIDE SEQUENCE [LARGE SCALE GENOMIC DNA]</scope>
    <source>
        <strain evidence="1 2">EG49</strain>
    </source>
</reference>
<protein>
    <submittedName>
        <fullName evidence="1">Uncharacterized protein</fullName>
    </submittedName>
</protein>
<organism evidence="1 2">
    <name type="scientific">Actinokineospora spheciospongiae</name>
    <dbReference type="NCBI Taxonomy" id="909613"/>
    <lineage>
        <taxon>Bacteria</taxon>
        <taxon>Bacillati</taxon>
        <taxon>Actinomycetota</taxon>
        <taxon>Actinomycetes</taxon>
        <taxon>Pseudonocardiales</taxon>
        <taxon>Pseudonocardiaceae</taxon>
        <taxon>Actinokineospora</taxon>
    </lineage>
</organism>
<accession>W7J1M0</accession>
<keyword evidence="2" id="KW-1185">Reference proteome</keyword>
<name>W7J1M0_9PSEU</name>
<evidence type="ECO:0000313" key="2">
    <source>
        <dbReference type="Proteomes" id="UP000019277"/>
    </source>
</evidence>
<evidence type="ECO:0000313" key="1">
    <source>
        <dbReference type="EMBL" id="EWC59999.1"/>
    </source>
</evidence>
<dbReference type="eggNOG" id="COG3415">
    <property type="taxonomic scope" value="Bacteria"/>
</dbReference>
<sequence length="47" mass="5310">MGTWRARFLRDRLGGLSDEPRPGRPRTISDDQVEQIVVTTLGTTRTP</sequence>